<dbReference type="VEuPathDB" id="VectorBase:GPAI041049"/>
<name>A0A1B0ACE7_GLOPL</name>
<dbReference type="EnsemblMetazoa" id="GPAI041049-RA">
    <property type="protein sequence ID" value="GPAI041049-PA"/>
    <property type="gene ID" value="GPAI041049"/>
</dbReference>
<evidence type="ECO:0000313" key="1">
    <source>
        <dbReference type="EnsemblMetazoa" id="GPAI041049-PA"/>
    </source>
</evidence>
<protein>
    <submittedName>
        <fullName evidence="1">Uncharacterized protein</fullName>
    </submittedName>
</protein>
<evidence type="ECO:0000313" key="2">
    <source>
        <dbReference type="Proteomes" id="UP000092445"/>
    </source>
</evidence>
<dbReference type="Gene3D" id="3.40.140.10">
    <property type="entry name" value="Cytidine Deaminase, domain 2"/>
    <property type="match status" value="1"/>
</dbReference>
<dbReference type="AlphaFoldDB" id="A0A1B0ACE7"/>
<proteinExistence type="predicted"/>
<reference evidence="1" key="2">
    <citation type="submission" date="2020-05" db="UniProtKB">
        <authorList>
            <consortium name="EnsemblMetazoa"/>
        </authorList>
    </citation>
    <scope>IDENTIFICATION</scope>
    <source>
        <strain evidence="1">IAEA</strain>
    </source>
</reference>
<reference evidence="2" key="1">
    <citation type="submission" date="2014-03" db="EMBL/GenBank/DDBJ databases">
        <authorList>
            <person name="Aksoy S."/>
            <person name="Warren W."/>
            <person name="Wilson R.K."/>
        </authorList>
    </citation>
    <scope>NUCLEOTIDE SEQUENCE [LARGE SCALE GENOMIC DNA]</scope>
    <source>
        <strain evidence="2">IAEA</strain>
    </source>
</reference>
<dbReference type="SUPFAM" id="SSF53927">
    <property type="entry name" value="Cytidine deaminase-like"/>
    <property type="match status" value="1"/>
</dbReference>
<dbReference type="STRING" id="7398.A0A1B0ACE7"/>
<dbReference type="InterPro" id="IPR016193">
    <property type="entry name" value="Cytidine_deaminase-like"/>
</dbReference>
<accession>A0A1B0ACE7</accession>
<organism evidence="1 2">
    <name type="scientific">Glossina pallidipes</name>
    <name type="common">Tsetse fly</name>
    <dbReference type="NCBI Taxonomy" id="7398"/>
    <lineage>
        <taxon>Eukaryota</taxon>
        <taxon>Metazoa</taxon>
        <taxon>Ecdysozoa</taxon>
        <taxon>Arthropoda</taxon>
        <taxon>Hexapoda</taxon>
        <taxon>Insecta</taxon>
        <taxon>Pterygota</taxon>
        <taxon>Neoptera</taxon>
        <taxon>Endopterygota</taxon>
        <taxon>Diptera</taxon>
        <taxon>Brachycera</taxon>
        <taxon>Muscomorpha</taxon>
        <taxon>Hippoboscoidea</taxon>
        <taxon>Glossinidae</taxon>
        <taxon>Glossina</taxon>
    </lineage>
</organism>
<keyword evidence="2" id="KW-1185">Reference proteome</keyword>
<sequence length="147" mass="16146">MAQAQNLVENFVVVLSMRTSIPDAGILKTSSVVIKIARIEAQEEVIISREAVCEVHSRAIKQKYVESGESDVLDAVILSGGKRDFVACGVTVLQENPFTTPYGVCPQFLIEFAKKDFPLNVTKSDLPPYRALCTSIGELLPKRFSLT</sequence>
<dbReference type="GO" id="GO:0003824">
    <property type="term" value="F:catalytic activity"/>
    <property type="evidence" value="ECO:0007669"/>
    <property type="project" value="InterPro"/>
</dbReference>
<dbReference type="Proteomes" id="UP000092445">
    <property type="component" value="Unassembled WGS sequence"/>
</dbReference>